<dbReference type="OrthoDB" id="3197057at2"/>
<protein>
    <submittedName>
        <fullName evidence="1">Uncharacterized protein</fullName>
    </submittedName>
</protein>
<sequence length="90" mass="9638">MFGRPGARPLSPVRRSRGAGFDNLWDAMRTGMGTRAQPMMIAGTTAGDDPAGFARSEHDECATLWSSGLPIAMARTRCGNRLAYAWPGPV</sequence>
<reference evidence="1 2" key="1">
    <citation type="submission" date="2018-05" db="EMBL/GenBank/DDBJ databases">
        <title>Evolution of GPA BGCs.</title>
        <authorList>
            <person name="Waglechner N."/>
            <person name="Wright G.D."/>
        </authorList>
    </citation>
    <scope>NUCLEOTIDE SEQUENCE [LARGE SCALE GENOMIC DNA]</scope>
    <source>
        <strain evidence="1 2">DSM 5908</strain>
    </source>
</reference>
<accession>A0A428X628</accession>
<name>A0A428X628_AMYBA</name>
<evidence type="ECO:0000313" key="1">
    <source>
        <dbReference type="EMBL" id="RSM50784.1"/>
    </source>
</evidence>
<dbReference type="EMBL" id="QHHU01000001">
    <property type="protein sequence ID" value="RSM50784.1"/>
    <property type="molecule type" value="Genomic_DNA"/>
</dbReference>
<proteinExistence type="predicted"/>
<organism evidence="1 2">
    <name type="scientific">Amycolatopsis balhimycina DSM 5908</name>
    <dbReference type="NCBI Taxonomy" id="1081091"/>
    <lineage>
        <taxon>Bacteria</taxon>
        <taxon>Bacillati</taxon>
        <taxon>Actinomycetota</taxon>
        <taxon>Actinomycetes</taxon>
        <taxon>Pseudonocardiales</taxon>
        <taxon>Pseudonocardiaceae</taxon>
        <taxon>Amycolatopsis</taxon>
    </lineage>
</organism>
<dbReference type="Proteomes" id="UP000286716">
    <property type="component" value="Unassembled WGS sequence"/>
</dbReference>
<keyword evidence="2" id="KW-1185">Reference proteome</keyword>
<comment type="caution">
    <text evidence="1">The sequence shown here is derived from an EMBL/GenBank/DDBJ whole genome shotgun (WGS) entry which is preliminary data.</text>
</comment>
<evidence type="ECO:0000313" key="2">
    <source>
        <dbReference type="Proteomes" id="UP000286716"/>
    </source>
</evidence>
<dbReference type="AlphaFoldDB" id="A0A428X628"/>
<gene>
    <name evidence="1" type="ORF">DMA12_01130</name>
</gene>